<dbReference type="AlphaFoldDB" id="E1YGU2"/>
<feature type="domain" description="Flagellar motor switch protein FliG C-terminal" evidence="10">
    <location>
        <begin position="224"/>
        <end position="330"/>
    </location>
</feature>
<dbReference type="InterPro" id="IPR032779">
    <property type="entry name" value="FliG_M"/>
</dbReference>
<feature type="domain" description="Flagellar motor switch protein FliG middle" evidence="11">
    <location>
        <begin position="122"/>
        <end position="194"/>
    </location>
</feature>
<dbReference type="InterPro" id="IPR011002">
    <property type="entry name" value="FliG_a-hlx"/>
</dbReference>
<evidence type="ECO:0000256" key="2">
    <source>
        <dbReference type="ARBA" id="ARBA00004413"/>
    </source>
</evidence>
<dbReference type="SUPFAM" id="SSF48029">
    <property type="entry name" value="FliG"/>
    <property type="match status" value="2"/>
</dbReference>
<dbReference type="Pfam" id="PF01706">
    <property type="entry name" value="FliG_C"/>
    <property type="match status" value="1"/>
</dbReference>
<dbReference type="GO" id="GO:0071973">
    <property type="term" value="P:bacterial-type flagellum-dependent cell motility"/>
    <property type="evidence" value="ECO:0007669"/>
    <property type="project" value="InterPro"/>
</dbReference>
<keyword evidence="6" id="KW-0145">Chemotaxis</keyword>
<name>E1YGU2_9BACT</name>
<comment type="similarity">
    <text evidence="3">Belongs to the FliG family.</text>
</comment>
<evidence type="ECO:0000259" key="10">
    <source>
        <dbReference type="Pfam" id="PF01706"/>
    </source>
</evidence>
<dbReference type="GO" id="GO:0005886">
    <property type="term" value="C:plasma membrane"/>
    <property type="evidence" value="ECO:0007669"/>
    <property type="project" value="UniProtKB-SubCell"/>
</dbReference>
<evidence type="ECO:0000256" key="1">
    <source>
        <dbReference type="ARBA" id="ARBA00004117"/>
    </source>
</evidence>
<keyword evidence="9" id="KW-0975">Bacterial flagellum</keyword>
<dbReference type="GO" id="GO:0009425">
    <property type="term" value="C:bacterial-type flagellum basal body"/>
    <property type="evidence" value="ECO:0007669"/>
    <property type="project" value="UniProtKB-SubCell"/>
</dbReference>
<evidence type="ECO:0000256" key="7">
    <source>
        <dbReference type="ARBA" id="ARBA00022779"/>
    </source>
</evidence>
<keyword evidence="5" id="KW-1003">Cell membrane</keyword>
<keyword evidence="8" id="KW-0472">Membrane</keyword>
<reference evidence="13" key="1">
    <citation type="journal article" date="2011" name="Environ. Microbiol.">
        <title>Genomic insights into the metabolic potential of the polycyclic aromatic hydrocarbon degrading sulfate-reducing Deltaproteobacterium N47.</title>
        <authorList>
            <person name="Bergmann F."/>
            <person name="Selesi D."/>
            <person name="Weinmaier T."/>
            <person name="Tischler P."/>
            <person name="Rattei T."/>
            <person name="Meckenstock R.U."/>
        </authorList>
    </citation>
    <scope>NUCLEOTIDE SEQUENCE</scope>
</reference>
<dbReference type="GO" id="GO:0003774">
    <property type="term" value="F:cytoskeletal motor activity"/>
    <property type="evidence" value="ECO:0007669"/>
    <property type="project" value="InterPro"/>
</dbReference>
<evidence type="ECO:0000256" key="8">
    <source>
        <dbReference type="ARBA" id="ARBA00023136"/>
    </source>
</evidence>
<dbReference type="EMBL" id="FR695873">
    <property type="protein sequence ID" value="CBX29786.1"/>
    <property type="molecule type" value="Genomic_DNA"/>
</dbReference>
<dbReference type="PANTHER" id="PTHR30534:SF0">
    <property type="entry name" value="FLAGELLAR MOTOR SWITCH PROTEIN FLIG"/>
    <property type="match status" value="1"/>
</dbReference>
<comment type="subcellular location">
    <subcellularLocation>
        <location evidence="1">Bacterial flagellum basal body</location>
    </subcellularLocation>
    <subcellularLocation>
        <location evidence="2">Cell membrane</location>
        <topology evidence="2">Peripheral membrane protein</topology>
        <orientation evidence="2">Cytoplasmic side</orientation>
    </subcellularLocation>
</comment>
<organism evidence="13">
    <name type="scientific">uncultured Desulfobacterium sp</name>
    <dbReference type="NCBI Taxonomy" id="201089"/>
    <lineage>
        <taxon>Bacteria</taxon>
        <taxon>Pseudomonadati</taxon>
        <taxon>Thermodesulfobacteriota</taxon>
        <taxon>Desulfobacteria</taxon>
        <taxon>Desulfobacterales</taxon>
        <taxon>Desulfobacteriaceae</taxon>
        <taxon>Desulfobacterium</taxon>
        <taxon>environmental samples</taxon>
    </lineage>
</organism>
<evidence type="ECO:0000256" key="3">
    <source>
        <dbReference type="ARBA" id="ARBA00010299"/>
    </source>
</evidence>
<protein>
    <recommendedName>
        <fullName evidence="4">Flagellar motor switch protein FliG</fullName>
    </recommendedName>
</protein>
<gene>
    <name evidence="13" type="ORF">N47_F14810</name>
</gene>
<evidence type="ECO:0000256" key="5">
    <source>
        <dbReference type="ARBA" id="ARBA00022475"/>
    </source>
</evidence>
<evidence type="ECO:0000256" key="9">
    <source>
        <dbReference type="ARBA" id="ARBA00023143"/>
    </source>
</evidence>
<evidence type="ECO:0000313" key="13">
    <source>
        <dbReference type="EMBL" id="CBX29786.1"/>
    </source>
</evidence>
<dbReference type="PIRSF" id="PIRSF003161">
    <property type="entry name" value="FliG"/>
    <property type="match status" value="1"/>
</dbReference>
<dbReference type="Pfam" id="PF14842">
    <property type="entry name" value="FliG_N"/>
    <property type="match status" value="1"/>
</dbReference>
<feature type="domain" description="Flagellar motor switch protein FliG N-terminal" evidence="12">
    <location>
        <begin position="12"/>
        <end position="113"/>
    </location>
</feature>
<dbReference type="InterPro" id="IPR023087">
    <property type="entry name" value="Flg_Motor_Flig_C"/>
</dbReference>
<dbReference type="Gene3D" id="1.10.220.30">
    <property type="match status" value="3"/>
</dbReference>
<dbReference type="Pfam" id="PF14841">
    <property type="entry name" value="FliG_M"/>
    <property type="match status" value="1"/>
</dbReference>
<keyword evidence="7" id="KW-0283">Flagellar rotation</keyword>
<proteinExistence type="inferred from homology"/>
<evidence type="ECO:0000256" key="6">
    <source>
        <dbReference type="ARBA" id="ARBA00022500"/>
    </source>
</evidence>
<evidence type="ECO:0000259" key="11">
    <source>
        <dbReference type="Pfam" id="PF14841"/>
    </source>
</evidence>
<accession>E1YGU2</accession>
<dbReference type="PANTHER" id="PTHR30534">
    <property type="entry name" value="FLAGELLAR MOTOR SWITCH PROTEIN FLIG"/>
    <property type="match status" value="1"/>
</dbReference>
<dbReference type="InterPro" id="IPR028263">
    <property type="entry name" value="FliG_N"/>
</dbReference>
<dbReference type="GO" id="GO:0006935">
    <property type="term" value="P:chemotaxis"/>
    <property type="evidence" value="ECO:0007669"/>
    <property type="project" value="UniProtKB-KW"/>
</dbReference>
<dbReference type="NCBIfam" id="TIGR00207">
    <property type="entry name" value="fliG"/>
    <property type="match status" value="1"/>
</dbReference>
<evidence type="ECO:0000259" key="12">
    <source>
        <dbReference type="Pfam" id="PF14842"/>
    </source>
</evidence>
<evidence type="ECO:0000256" key="4">
    <source>
        <dbReference type="ARBA" id="ARBA00021870"/>
    </source>
</evidence>
<dbReference type="InterPro" id="IPR000090">
    <property type="entry name" value="Flg_Motor_Flig"/>
</dbReference>
<sequence>MNLDTNDTDKTTGLQKAAIFLMAMGEEFTASFFKNTDQNTIKKIGKYMSKISYVPADVLNSVMNDFLKSYESEKSIGVSGKSFLKQVADKSAGESPVKEVVKAIERENENTPFAELAYLSAENIINIFKGEHPQTIALVLSSLPQDKAAEILCQLPDEQKADIAYRILNIGDVQDDVIRDLDDLLKKEISGMGTGAKRKFDGVEALANILNGVNGTTEEYVMMHIEKKDGELAQKIRQKMFVFEDLIKIDDKSFRDILKNIGNEVVVRALKTASEEMKQKIFSNLSERASSMLKEDFEVLGPVRLKEVEKNQQEIIRVAKKLESEGKIVISGKGKEDVFV</sequence>
<dbReference type="PRINTS" id="PR00954">
    <property type="entry name" value="FLGMOTORFLIG"/>
</dbReference>